<gene>
    <name evidence="8" type="ORF">PCAL00307_LOCUS16986</name>
</gene>
<feature type="transmembrane region" description="Helical" evidence="7">
    <location>
        <begin position="182"/>
        <end position="199"/>
    </location>
</feature>
<dbReference type="InterPro" id="IPR039309">
    <property type="entry name" value="BT1"/>
</dbReference>
<dbReference type="EMBL" id="HBIW01019750">
    <property type="protein sequence ID" value="CAE0701550.1"/>
    <property type="molecule type" value="Transcribed_RNA"/>
</dbReference>
<sequence length="253" mass="26130">MPLLLTAVALTVREAPSEERADGAAWREAGAVLGRLKDALLSPEILRPAAFLFLWQATPNCGSAFFYFSTASVDAGGLGFDPDFLGRASAAGSVAGLVGVAAYNGLFKEARLSSVILWSSVASAIIGLAPLALVSHANRAWGLDDRLFSLGDDVVQSALGEVGFLPLLVLAAKICPPGIEGALFAALMSIFNLGGIVSTEAGALLTDAFHVSETDFSNLSPLIVTCAASSLLPLFFLGWVRGAEDSGDDDVTA</sequence>
<dbReference type="Pfam" id="PF03092">
    <property type="entry name" value="BT1"/>
    <property type="match status" value="1"/>
</dbReference>
<dbReference type="AlphaFoldDB" id="A0A7S4A2H3"/>
<feature type="transmembrane region" description="Helical" evidence="7">
    <location>
        <begin position="154"/>
        <end position="175"/>
    </location>
</feature>
<keyword evidence="6 7" id="KW-0472">Membrane</keyword>
<comment type="similarity">
    <text evidence="2">Belongs to the major facilitator superfamily. Folate-biopterin transporter (TC 2.A.71) family.</text>
</comment>
<feature type="transmembrane region" description="Helical" evidence="7">
    <location>
        <begin position="84"/>
        <end position="103"/>
    </location>
</feature>
<keyword evidence="4 7" id="KW-0812">Transmembrane</keyword>
<evidence type="ECO:0000313" key="8">
    <source>
        <dbReference type="EMBL" id="CAE0701550.1"/>
    </source>
</evidence>
<name>A0A7S4A2H3_9STRA</name>
<evidence type="ECO:0000256" key="2">
    <source>
        <dbReference type="ARBA" id="ARBA00007015"/>
    </source>
</evidence>
<comment type="subcellular location">
    <subcellularLocation>
        <location evidence="1">Membrane</location>
        <topology evidence="1">Multi-pass membrane protein</topology>
    </subcellularLocation>
</comment>
<evidence type="ECO:0008006" key="9">
    <source>
        <dbReference type="Google" id="ProtNLM"/>
    </source>
</evidence>
<organism evidence="8">
    <name type="scientific">Pelagomonas calceolata</name>
    <dbReference type="NCBI Taxonomy" id="35677"/>
    <lineage>
        <taxon>Eukaryota</taxon>
        <taxon>Sar</taxon>
        <taxon>Stramenopiles</taxon>
        <taxon>Ochrophyta</taxon>
        <taxon>Pelagophyceae</taxon>
        <taxon>Pelagomonadales</taxon>
        <taxon>Pelagomonadaceae</taxon>
        <taxon>Pelagomonas</taxon>
    </lineage>
</organism>
<evidence type="ECO:0000256" key="5">
    <source>
        <dbReference type="ARBA" id="ARBA00022989"/>
    </source>
</evidence>
<evidence type="ECO:0000256" key="1">
    <source>
        <dbReference type="ARBA" id="ARBA00004141"/>
    </source>
</evidence>
<evidence type="ECO:0000256" key="3">
    <source>
        <dbReference type="ARBA" id="ARBA00022448"/>
    </source>
</evidence>
<keyword evidence="5 7" id="KW-1133">Transmembrane helix</keyword>
<dbReference type="InterPro" id="IPR036259">
    <property type="entry name" value="MFS_trans_sf"/>
</dbReference>
<evidence type="ECO:0000256" key="4">
    <source>
        <dbReference type="ARBA" id="ARBA00022692"/>
    </source>
</evidence>
<reference evidence="8" key="1">
    <citation type="submission" date="2021-01" db="EMBL/GenBank/DDBJ databases">
        <authorList>
            <person name="Corre E."/>
            <person name="Pelletier E."/>
            <person name="Niang G."/>
            <person name="Scheremetjew M."/>
            <person name="Finn R."/>
            <person name="Kale V."/>
            <person name="Holt S."/>
            <person name="Cochrane G."/>
            <person name="Meng A."/>
            <person name="Brown T."/>
            <person name="Cohen L."/>
        </authorList>
    </citation>
    <scope>NUCLEOTIDE SEQUENCE</scope>
    <source>
        <strain evidence="8">CCMP1756</strain>
    </source>
</reference>
<accession>A0A7S4A2H3</accession>
<dbReference type="GO" id="GO:0016020">
    <property type="term" value="C:membrane"/>
    <property type="evidence" value="ECO:0007669"/>
    <property type="project" value="UniProtKB-SubCell"/>
</dbReference>
<dbReference type="PANTHER" id="PTHR31585">
    <property type="entry name" value="FOLATE-BIOPTERIN TRANSPORTER 1, CHLOROPLASTIC"/>
    <property type="match status" value="1"/>
</dbReference>
<feature type="transmembrane region" description="Helical" evidence="7">
    <location>
        <begin position="115"/>
        <end position="134"/>
    </location>
</feature>
<dbReference type="Gene3D" id="1.20.1250.20">
    <property type="entry name" value="MFS general substrate transporter like domains"/>
    <property type="match status" value="1"/>
</dbReference>
<dbReference type="PANTHER" id="PTHR31585:SF0">
    <property type="entry name" value="FOLATE-BIOPTERIN TRANSPORTER 1, CHLOROPLASTIC"/>
    <property type="match status" value="1"/>
</dbReference>
<keyword evidence="3" id="KW-0813">Transport</keyword>
<feature type="transmembrane region" description="Helical" evidence="7">
    <location>
        <begin position="219"/>
        <end position="240"/>
    </location>
</feature>
<dbReference type="SUPFAM" id="SSF103473">
    <property type="entry name" value="MFS general substrate transporter"/>
    <property type="match status" value="1"/>
</dbReference>
<protein>
    <recommendedName>
        <fullName evidence="9">Folate/biopterin transporter</fullName>
    </recommendedName>
</protein>
<proteinExistence type="inferred from homology"/>
<evidence type="ECO:0000256" key="7">
    <source>
        <dbReference type="SAM" id="Phobius"/>
    </source>
</evidence>
<evidence type="ECO:0000256" key="6">
    <source>
        <dbReference type="ARBA" id="ARBA00023136"/>
    </source>
</evidence>